<evidence type="ECO:0000256" key="1">
    <source>
        <dbReference type="ARBA" id="ARBA00004613"/>
    </source>
</evidence>
<evidence type="ECO:0000313" key="7">
    <source>
        <dbReference type="Proteomes" id="UP000270094"/>
    </source>
</evidence>
<dbReference type="EMBL" id="UYYB01007901">
    <property type="protein sequence ID" value="VDM68169.1"/>
    <property type="molecule type" value="Genomic_DNA"/>
</dbReference>
<proteinExistence type="inferred from homology"/>
<gene>
    <name evidence="6" type="ORF">SVUK_LOCUS3167</name>
</gene>
<comment type="similarity">
    <text evidence="2">Belongs to the GILT family.</text>
</comment>
<protein>
    <submittedName>
        <fullName evidence="6">Uncharacterized protein</fullName>
    </submittedName>
</protein>
<dbReference type="PANTHER" id="PTHR13234">
    <property type="entry name" value="GAMMA-INTERFERON INDUCIBLE LYSOSOMAL THIOL REDUCTASE GILT"/>
    <property type="match status" value="1"/>
</dbReference>
<sequence length="133" mass="15564">FNDVAYDKKVDLTILTEALCIDCQRFFVNQLYPLLTNLNSIINFDIVPYGNAHIKDGKIICQHGEEECKINKYHSCMIDVIKHQYELVSLLYCTEKLLMEKNSFEVAKTRCYAEHSIDRALQNEIEYVSFIFI</sequence>
<feature type="non-terminal residue" evidence="6">
    <location>
        <position position="1"/>
    </location>
</feature>
<dbReference type="AlphaFoldDB" id="A0A3P7IML9"/>
<keyword evidence="3" id="KW-0964">Secreted</keyword>
<dbReference type="OrthoDB" id="958254at2759"/>
<comment type="subcellular location">
    <subcellularLocation>
        <location evidence="1">Secreted</location>
    </subcellularLocation>
</comment>
<dbReference type="Pfam" id="PF03227">
    <property type="entry name" value="GILT"/>
    <property type="match status" value="1"/>
</dbReference>
<organism evidence="6 7">
    <name type="scientific">Strongylus vulgaris</name>
    <name type="common">Blood worm</name>
    <dbReference type="NCBI Taxonomy" id="40348"/>
    <lineage>
        <taxon>Eukaryota</taxon>
        <taxon>Metazoa</taxon>
        <taxon>Ecdysozoa</taxon>
        <taxon>Nematoda</taxon>
        <taxon>Chromadorea</taxon>
        <taxon>Rhabditida</taxon>
        <taxon>Rhabditina</taxon>
        <taxon>Rhabditomorpha</taxon>
        <taxon>Strongyloidea</taxon>
        <taxon>Strongylidae</taxon>
        <taxon>Strongylus</taxon>
    </lineage>
</organism>
<dbReference type="GO" id="GO:0005576">
    <property type="term" value="C:extracellular region"/>
    <property type="evidence" value="ECO:0007669"/>
    <property type="project" value="UniProtKB-SubCell"/>
</dbReference>
<keyword evidence="4" id="KW-0732">Signal</keyword>
<keyword evidence="7" id="KW-1185">Reference proteome</keyword>
<evidence type="ECO:0000256" key="3">
    <source>
        <dbReference type="ARBA" id="ARBA00022525"/>
    </source>
</evidence>
<keyword evidence="5" id="KW-0325">Glycoprotein</keyword>
<dbReference type="Proteomes" id="UP000270094">
    <property type="component" value="Unassembled WGS sequence"/>
</dbReference>
<dbReference type="InterPro" id="IPR004911">
    <property type="entry name" value="Interferon-induced_GILT"/>
</dbReference>
<dbReference type="PANTHER" id="PTHR13234:SF8">
    <property type="entry name" value="GAMMA-INTERFERON-INDUCIBLE LYSOSOMAL THIOL REDUCTASE"/>
    <property type="match status" value="1"/>
</dbReference>
<dbReference type="GO" id="GO:0016671">
    <property type="term" value="F:oxidoreductase activity, acting on a sulfur group of donors, disulfide as acceptor"/>
    <property type="evidence" value="ECO:0007669"/>
    <property type="project" value="InterPro"/>
</dbReference>
<reference evidence="6 7" key="1">
    <citation type="submission" date="2018-11" db="EMBL/GenBank/DDBJ databases">
        <authorList>
            <consortium name="Pathogen Informatics"/>
        </authorList>
    </citation>
    <scope>NUCLEOTIDE SEQUENCE [LARGE SCALE GENOMIC DNA]</scope>
</reference>
<name>A0A3P7IML9_STRVU</name>
<evidence type="ECO:0000313" key="6">
    <source>
        <dbReference type="EMBL" id="VDM68169.1"/>
    </source>
</evidence>
<evidence type="ECO:0000256" key="5">
    <source>
        <dbReference type="ARBA" id="ARBA00023180"/>
    </source>
</evidence>
<evidence type="ECO:0000256" key="2">
    <source>
        <dbReference type="ARBA" id="ARBA00005679"/>
    </source>
</evidence>
<evidence type="ECO:0000256" key="4">
    <source>
        <dbReference type="ARBA" id="ARBA00022729"/>
    </source>
</evidence>
<accession>A0A3P7IML9</accession>